<evidence type="ECO:0000256" key="1">
    <source>
        <dbReference type="ARBA" id="ARBA00004141"/>
    </source>
</evidence>
<protein>
    <recommendedName>
        <fullName evidence="8">DUF4870 domain-containing protein</fullName>
    </recommendedName>
</protein>
<keyword evidence="3 5" id="KW-1133">Transmembrane helix</keyword>
<reference evidence="6 7" key="1">
    <citation type="journal article" date="2010" name="Stand. Genomic Sci.">
        <title>Complete genome sequence of Cellulomonas flavigena type strain (134).</title>
        <authorList>
            <person name="Abt B."/>
            <person name="Foster B."/>
            <person name="Lapidus A."/>
            <person name="Clum A."/>
            <person name="Sun H."/>
            <person name="Pukall R."/>
            <person name="Lucas S."/>
            <person name="Glavina Del Rio T."/>
            <person name="Nolan M."/>
            <person name="Tice H."/>
            <person name="Cheng J.F."/>
            <person name="Pitluck S."/>
            <person name="Liolios K."/>
            <person name="Ivanova N."/>
            <person name="Mavromatis K."/>
            <person name="Ovchinnikova G."/>
            <person name="Pati A."/>
            <person name="Goodwin L."/>
            <person name="Chen A."/>
            <person name="Palaniappan K."/>
            <person name="Land M."/>
            <person name="Hauser L."/>
            <person name="Chang Y.J."/>
            <person name="Jeffries C.D."/>
            <person name="Rohde M."/>
            <person name="Goker M."/>
            <person name="Woyke T."/>
            <person name="Bristow J."/>
            <person name="Eisen J.A."/>
            <person name="Markowitz V."/>
            <person name="Hugenholtz P."/>
            <person name="Kyrpides N.C."/>
            <person name="Klenk H.P."/>
        </authorList>
    </citation>
    <scope>NUCLEOTIDE SEQUENCE [LARGE SCALE GENOMIC DNA]</scope>
    <source>
        <strain evidence="7">ATCC 482 / DSM 20109 / BCRC 11376 / JCM 18109 / NBRC 3775 / NCIMB 8073 / NRS 134</strain>
    </source>
</reference>
<accession>D5UGK6</accession>
<dbReference type="AlphaFoldDB" id="D5UGK6"/>
<evidence type="ECO:0000313" key="6">
    <source>
        <dbReference type="EMBL" id="ADG75104.1"/>
    </source>
</evidence>
<evidence type="ECO:0000256" key="2">
    <source>
        <dbReference type="ARBA" id="ARBA00022692"/>
    </source>
</evidence>
<evidence type="ECO:0000256" key="4">
    <source>
        <dbReference type="ARBA" id="ARBA00023136"/>
    </source>
</evidence>
<comment type="subcellular location">
    <subcellularLocation>
        <location evidence="1">Membrane</location>
        <topology evidence="1">Multi-pass membrane protein</topology>
    </subcellularLocation>
</comment>
<feature type="transmembrane region" description="Helical" evidence="5">
    <location>
        <begin position="92"/>
        <end position="110"/>
    </location>
</feature>
<feature type="transmembrane region" description="Helical" evidence="5">
    <location>
        <begin position="67"/>
        <end position="86"/>
    </location>
</feature>
<keyword evidence="4 5" id="KW-0472">Membrane</keyword>
<organism evidence="6 7">
    <name type="scientific">Cellulomonas flavigena (strain ATCC 482 / DSM 20109 / BCRC 11376 / JCM 18109 / NBRC 3775 / NCIMB 8073 / NRS 134)</name>
    <dbReference type="NCBI Taxonomy" id="446466"/>
    <lineage>
        <taxon>Bacteria</taxon>
        <taxon>Bacillati</taxon>
        <taxon>Actinomycetota</taxon>
        <taxon>Actinomycetes</taxon>
        <taxon>Micrococcales</taxon>
        <taxon>Cellulomonadaceae</taxon>
        <taxon>Cellulomonas</taxon>
    </lineage>
</organism>
<sequence length="125" mass="13234">MTDDPRATPPARAVPGTTLAMLAHLGGVLTYVFLGWVTSLVVWLVVREQDPATEREARSALNFQLTALIAMLVLQVVEAFPVIGVVGALGKIAVGVAALVLSLLAAAAAYRGGSYRYPFTLELVR</sequence>
<feature type="transmembrane region" description="Helical" evidence="5">
    <location>
        <begin position="20"/>
        <end position="46"/>
    </location>
</feature>
<evidence type="ECO:0000256" key="5">
    <source>
        <dbReference type="SAM" id="Phobius"/>
    </source>
</evidence>
<evidence type="ECO:0000313" key="7">
    <source>
        <dbReference type="Proteomes" id="UP000000849"/>
    </source>
</evidence>
<dbReference type="RefSeq" id="WP_013117438.1">
    <property type="nucleotide sequence ID" value="NC_014151.1"/>
</dbReference>
<dbReference type="InterPro" id="IPR019109">
    <property type="entry name" value="MamF_MmsF"/>
</dbReference>
<dbReference type="HOGENOM" id="CLU_104196_2_1_11"/>
<evidence type="ECO:0000256" key="3">
    <source>
        <dbReference type="ARBA" id="ARBA00022989"/>
    </source>
</evidence>
<keyword evidence="2 5" id="KW-0812">Transmembrane</keyword>
<dbReference type="EMBL" id="CP001964">
    <property type="protein sequence ID" value="ADG75104.1"/>
    <property type="molecule type" value="Genomic_DNA"/>
</dbReference>
<dbReference type="STRING" id="446466.Cfla_2213"/>
<dbReference type="KEGG" id="cfl:Cfla_2213"/>
<evidence type="ECO:0008006" key="8">
    <source>
        <dbReference type="Google" id="ProtNLM"/>
    </source>
</evidence>
<dbReference type="eggNOG" id="COG3296">
    <property type="taxonomic scope" value="Bacteria"/>
</dbReference>
<dbReference type="Pfam" id="PF09685">
    <property type="entry name" value="MamF_MmsF"/>
    <property type="match status" value="1"/>
</dbReference>
<proteinExistence type="predicted"/>
<gene>
    <name evidence="6" type="ordered locus">Cfla_2213</name>
</gene>
<name>D5UGK6_CELFN</name>
<dbReference type="Proteomes" id="UP000000849">
    <property type="component" value="Chromosome"/>
</dbReference>
<keyword evidence="7" id="KW-1185">Reference proteome</keyword>